<gene>
    <name evidence="1" type="ORF">DCAF_LOCUS14517</name>
</gene>
<keyword evidence="2" id="KW-1185">Reference proteome</keyword>
<evidence type="ECO:0000313" key="2">
    <source>
        <dbReference type="Proteomes" id="UP001314170"/>
    </source>
</evidence>
<accession>A0AAV1RRZ1</accession>
<comment type="caution">
    <text evidence="1">The sequence shown here is derived from an EMBL/GenBank/DDBJ whole genome shotgun (WGS) entry which is preliminary data.</text>
</comment>
<protein>
    <submittedName>
        <fullName evidence="1">Uncharacterized protein</fullName>
    </submittedName>
</protein>
<dbReference type="AlphaFoldDB" id="A0AAV1RRZ1"/>
<evidence type="ECO:0000313" key="1">
    <source>
        <dbReference type="EMBL" id="CAK7339465.1"/>
    </source>
</evidence>
<dbReference type="EMBL" id="CAWUPB010001158">
    <property type="protein sequence ID" value="CAK7339465.1"/>
    <property type="molecule type" value="Genomic_DNA"/>
</dbReference>
<reference evidence="1 2" key="1">
    <citation type="submission" date="2024-01" db="EMBL/GenBank/DDBJ databases">
        <authorList>
            <person name="Waweru B."/>
        </authorList>
    </citation>
    <scope>NUCLEOTIDE SEQUENCE [LARGE SCALE GENOMIC DNA]</scope>
</reference>
<organism evidence="1 2">
    <name type="scientific">Dovyalis caffra</name>
    <dbReference type="NCBI Taxonomy" id="77055"/>
    <lineage>
        <taxon>Eukaryota</taxon>
        <taxon>Viridiplantae</taxon>
        <taxon>Streptophyta</taxon>
        <taxon>Embryophyta</taxon>
        <taxon>Tracheophyta</taxon>
        <taxon>Spermatophyta</taxon>
        <taxon>Magnoliopsida</taxon>
        <taxon>eudicotyledons</taxon>
        <taxon>Gunneridae</taxon>
        <taxon>Pentapetalae</taxon>
        <taxon>rosids</taxon>
        <taxon>fabids</taxon>
        <taxon>Malpighiales</taxon>
        <taxon>Salicaceae</taxon>
        <taxon>Flacourtieae</taxon>
        <taxon>Dovyalis</taxon>
    </lineage>
</organism>
<name>A0AAV1RRZ1_9ROSI</name>
<dbReference type="Proteomes" id="UP001314170">
    <property type="component" value="Unassembled WGS sequence"/>
</dbReference>
<proteinExistence type="predicted"/>
<sequence>MGEKVLRRDAFRLDFSGAQKVVHNILPPHLVGGGGGGPLALPSPTFIPRFHHHDVKDKSLCPPPPTCPTTTSTCLPITREAKYPP</sequence>